<dbReference type="RefSeq" id="WP_319931871.1">
    <property type="nucleotide sequence ID" value="NZ_VCDN01000217.1"/>
</dbReference>
<evidence type="ECO:0000313" key="1">
    <source>
        <dbReference type="EMBL" id="MDX7989508.1"/>
    </source>
</evidence>
<keyword evidence="2" id="KW-1185">Reference proteome</keyword>
<comment type="caution">
    <text evidence="1">The sequence shown here is derived from an EMBL/GenBank/DDBJ whole genome shotgun (WGS) entry which is preliminary data.</text>
</comment>
<sequence length="138" mass="15352">MNWIPSVEIELLNIINDNGIKALPIGSSEELILKTLGEPELPRARFSKKSKIITHLYGNLSVLSENGTIIAIDIDFKGEKTEVVKKGEISCWGINQWVNLSEKKKWTVDKLNDVININSGKLNIGLSINGEVNLISIR</sequence>
<dbReference type="Proteomes" id="UP001271890">
    <property type="component" value="Unassembled WGS sequence"/>
</dbReference>
<name>A0ABU4SFE1_9GAMM</name>
<evidence type="ECO:0000313" key="2">
    <source>
        <dbReference type="Proteomes" id="UP001271890"/>
    </source>
</evidence>
<protein>
    <submittedName>
        <fullName evidence="1">Uncharacterized protein</fullName>
    </submittedName>
</protein>
<proteinExistence type="predicted"/>
<reference evidence="2" key="1">
    <citation type="journal article" date="2024" name="Toxins">
        <title>Genome Sequence Analysis of Native Xenorhabdus Strains Isolated from Entomopathogenic Nematodes in Argentina.</title>
        <authorList>
            <person name="Palma L."/>
            <person name="Frizzo L."/>
            <person name="Kaiser S."/>
            <person name="Berry C."/>
            <person name="Caballero P."/>
            <person name="Bode H.B."/>
            <person name="Del Valle E.E."/>
        </authorList>
    </citation>
    <scope>NUCLEOTIDE SEQUENCE [LARGE SCALE GENOMIC DNA]</scope>
    <source>
        <strain evidence="2">12</strain>
    </source>
</reference>
<gene>
    <name evidence="1" type="ORF">FE392_19850</name>
</gene>
<organism evidence="1 2">
    <name type="scientific">Xenorhabdus santafensis</name>
    <dbReference type="NCBI Taxonomy" id="2582833"/>
    <lineage>
        <taxon>Bacteria</taxon>
        <taxon>Pseudomonadati</taxon>
        <taxon>Pseudomonadota</taxon>
        <taxon>Gammaproteobacteria</taxon>
        <taxon>Enterobacterales</taxon>
        <taxon>Morganellaceae</taxon>
        <taxon>Xenorhabdus</taxon>
    </lineage>
</organism>
<dbReference type="EMBL" id="VCDN01000217">
    <property type="protein sequence ID" value="MDX7989508.1"/>
    <property type="molecule type" value="Genomic_DNA"/>
</dbReference>
<accession>A0ABU4SFE1</accession>